<dbReference type="Pfam" id="PF13508">
    <property type="entry name" value="Acetyltransf_7"/>
    <property type="match status" value="1"/>
</dbReference>
<sequence>MTVTYRGHRPGDLEALAELTAVAMPRDVVSEEWLAENVLLDVNFDPDGLVVAADQETGQRLGFVYAVVAARGVPADPAAGFLTIGCVHPDHRRRGIGTRLLRRATEHLAARGATSVTYAGYPQAYFLPGLDVDTYPEAAALLAAHGFATRYTAAAMTLDLDAYAMPASVRDLVRARTDEGYRLGVATYDDLPDAIEFASRRLAPDWGLAIRDSVLRHGQGPGRVLLARDPAGDVVGVSTYGAYRGLRERFGPIGVDESRRGTGLGRALLHLTLTRMRAEGAHSAWFLWTGEDSPAGHLYRSTGFDVVRRFEVMRAPLDARP</sequence>
<evidence type="ECO:0000313" key="4">
    <source>
        <dbReference type="EMBL" id="GGI11887.1"/>
    </source>
</evidence>
<dbReference type="EMBL" id="BMDG01000017">
    <property type="protein sequence ID" value="GGI11887.1"/>
    <property type="molecule type" value="Genomic_DNA"/>
</dbReference>
<feature type="domain" description="N-acetyltransferase" evidence="3">
    <location>
        <begin position="3"/>
        <end position="170"/>
    </location>
</feature>
<evidence type="ECO:0000259" key="3">
    <source>
        <dbReference type="PROSITE" id="PS51186"/>
    </source>
</evidence>
<dbReference type="PANTHER" id="PTHR43877:SF1">
    <property type="entry name" value="ACETYLTRANSFERASE"/>
    <property type="match status" value="1"/>
</dbReference>
<evidence type="ECO:0000256" key="1">
    <source>
        <dbReference type="ARBA" id="ARBA00022679"/>
    </source>
</evidence>
<dbReference type="PANTHER" id="PTHR43877">
    <property type="entry name" value="AMINOALKYLPHOSPHONATE N-ACETYLTRANSFERASE-RELATED-RELATED"/>
    <property type="match status" value="1"/>
</dbReference>
<organism evidence="4 5">
    <name type="scientific">Isoptericola cucumis</name>
    <dbReference type="NCBI Taxonomy" id="1776856"/>
    <lineage>
        <taxon>Bacteria</taxon>
        <taxon>Bacillati</taxon>
        <taxon>Actinomycetota</taxon>
        <taxon>Actinomycetes</taxon>
        <taxon>Micrococcales</taxon>
        <taxon>Promicromonosporaceae</taxon>
        <taxon>Isoptericola</taxon>
    </lineage>
</organism>
<dbReference type="RefSeq" id="WP_188525358.1">
    <property type="nucleotide sequence ID" value="NZ_BMDG01000017.1"/>
</dbReference>
<keyword evidence="5" id="KW-1185">Reference proteome</keyword>
<dbReference type="InterPro" id="IPR000182">
    <property type="entry name" value="GNAT_dom"/>
</dbReference>
<evidence type="ECO:0000256" key="2">
    <source>
        <dbReference type="ARBA" id="ARBA00023315"/>
    </source>
</evidence>
<reference evidence="5" key="1">
    <citation type="journal article" date="2019" name="Int. J. Syst. Evol. Microbiol.">
        <title>The Global Catalogue of Microorganisms (GCM) 10K type strain sequencing project: providing services to taxonomists for standard genome sequencing and annotation.</title>
        <authorList>
            <consortium name="The Broad Institute Genomics Platform"/>
            <consortium name="The Broad Institute Genome Sequencing Center for Infectious Disease"/>
            <person name="Wu L."/>
            <person name="Ma J."/>
        </authorList>
    </citation>
    <scope>NUCLEOTIDE SEQUENCE [LARGE SCALE GENOMIC DNA]</scope>
    <source>
        <strain evidence="5">CCM 8653</strain>
    </source>
</reference>
<dbReference type="Gene3D" id="3.40.630.30">
    <property type="match status" value="2"/>
</dbReference>
<dbReference type="PROSITE" id="PS51186">
    <property type="entry name" value="GNAT"/>
    <property type="match status" value="2"/>
</dbReference>
<dbReference type="CDD" id="cd04301">
    <property type="entry name" value="NAT_SF"/>
    <property type="match status" value="2"/>
</dbReference>
<evidence type="ECO:0000313" key="5">
    <source>
        <dbReference type="Proteomes" id="UP000632535"/>
    </source>
</evidence>
<feature type="domain" description="N-acetyltransferase" evidence="3">
    <location>
        <begin position="181"/>
        <end position="318"/>
    </location>
</feature>
<gene>
    <name evidence="4" type="ORF">GCM10007368_38430</name>
</gene>
<dbReference type="InterPro" id="IPR016181">
    <property type="entry name" value="Acyl_CoA_acyltransferase"/>
</dbReference>
<dbReference type="Pfam" id="PF00583">
    <property type="entry name" value="Acetyltransf_1"/>
    <property type="match status" value="1"/>
</dbReference>
<protein>
    <submittedName>
        <fullName evidence="4">GNAT family acetyltransferase</fullName>
    </submittedName>
</protein>
<keyword evidence="2" id="KW-0012">Acyltransferase</keyword>
<dbReference type="InterPro" id="IPR050832">
    <property type="entry name" value="Bact_Acetyltransf"/>
</dbReference>
<comment type="caution">
    <text evidence="4">The sequence shown here is derived from an EMBL/GenBank/DDBJ whole genome shotgun (WGS) entry which is preliminary data.</text>
</comment>
<accession>A0ABQ2BAI0</accession>
<dbReference type="SUPFAM" id="SSF55729">
    <property type="entry name" value="Acyl-CoA N-acyltransferases (Nat)"/>
    <property type="match status" value="2"/>
</dbReference>
<keyword evidence="1" id="KW-0808">Transferase</keyword>
<name>A0ABQ2BAI0_9MICO</name>
<dbReference type="Proteomes" id="UP000632535">
    <property type="component" value="Unassembled WGS sequence"/>
</dbReference>
<proteinExistence type="predicted"/>